<feature type="chain" id="PRO_5023151152" evidence="1">
    <location>
        <begin position="33"/>
        <end position="309"/>
    </location>
</feature>
<dbReference type="Proteomes" id="UP000318053">
    <property type="component" value="Unassembled WGS sequence"/>
</dbReference>
<evidence type="ECO:0000313" key="3">
    <source>
        <dbReference type="Proteomes" id="UP000318053"/>
    </source>
</evidence>
<proteinExistence type="predicted"/>
<dbReference type="AlphaFoldDB" id="A0A5C5XNE3"/>
<evidence type="ECO:0000313" key="2">
    <source>
        <dbReference type="EMBL" id="TWT64687.1"/>
    </source>
</evidence>
<dbReference type="OrthoDB" id="269147at2"/>
<evidence type="ECO:0000256" key="1">
    <source>
        <dbReference type="SAM" id="SignalP"/>
    </source>
</evidence>
<dbReference type="RefSeq" id="WP_146392708.1">
    <property type="nucleotide sequence ID" value="NZ_SJPK01000010.1"/>
</dbReference>
<organism evidence="2 3">
    <name type="scientific">Allorhodopirellula solitaria</name>
    <dbReference type="NCBI Taxonomy" id="2527987"/>
    <lineage>
        <taxon>Bacteria</taxon>
        <taxon>Pseudomonadati</taxon>
        <taxon>Planctomycetota</taxon>
        <taxon>Planctomycetia</taxon>
        <taxon>Pirellulales</taxon>
        <taxon>Pirellulaceae</taxon>
        <taxon>Allorhodopirellula</taxon>
    </lineage>
</organism>
<comment type="caution">
    <text evidence="2">The sequence shown here is derived from an EMBL/GenBank/DDBJ whole genome shotgun (WGS) entry which is preliminary data.</text>
</comment>
<feature type="signal peptide" evidence="1">
    <location>
        <begin position="1"/>
        <end position="32"/>
    </location>
</feature>
<reference evidence="2 3" key="1">
    <citation type="submission" date="2019-02" db="EMBL/GenBank/DDBJ databases">
        <title>Deep-cultivation of Planctomycetes and their phenomic and genomic characterization uncovers novel biology.</title>
        <authorList>
            <person name="Wiegand S."/>
            <person name="Jogler M."/>
            <person name="Boedeker C."/>
            <person name="Pinto D."/>
            <person name="Vollmers J."/>
            <person name="Rivas-Marin E."/>
            <person name="Kohn T."/>
            <person name="Peeters S.H."/>
            <person name="Heuer A."/>
            <person name="Rast P."/>
            <person name="Oberbeckmann S."/>
            <person name="Bunk B."/>
            <person name="Jeske O."/>
            <person name="Meyerdierks A."/>
            <person name="Storesund J.E."/>
            <person name="Kallscheuer N."/>
            <person name="Luecker S."/>
            <person name="Lage O.M."/>
            <person name="Pohl T."/>
            <person name="Merkel B.J."/>
            <person name="Hornburger P."/>
            <person name="Mueller R.-W."/>
            <person name="Bruemmer F."/>
            <person name="Labrenz M."/>
            <person name="Spormann A.M."/>
            <person name="Op Den Camp H."/>
            <person name="Overmann J."/>
            <person name="Amann R."/>
            <person name="Jetten M.S.M."/>
            <person name="Mascher T."/>
            <person name="Medema M.H."/>
            <person name="Devos D.P."/>
            <person name="Kaster A.-K."/>
            <person name="Ovreas L."/>
            <person name="Rohde M."/>
            <person name="Galperin M.Y."/>
            <person name="Jogler C."/>
        </authorList>
    </citation>
    <scope>NUCLEOTIDE SEQUENCE [LARGE SCALE GENOMIC DNA]</scope>
    <source>
        <strain evidence="2 3">CA85</strain>
    </source>
</reference>
<keyword evidence="3" id="KW-1185">Reference proteome</keyword>
<accession>A0A5C5XNE3</accession>
<gene>
    <name evidence="2" type="ORF">CA85_38200</name>
</gene>
<protein>
    <submittedName>
        <fullName evidence="2">Uncharacterized protein</fullName>
    </submittedName>
</protein>
<sequence length="309" mass="33290" precursor="true">MRSFATVGAHRLAVLSFGTLLVAVAAMPSAMADPASRPAATRLSFQRQPLATIPPGTQIENQSPPGWSNLLSFVRVQLTGGDVASISDTVRYYAEFFNLAMLANTQQGPDGRFVLDKVAIGFSMAIKGKNTVITPDTESELGGNLSLIGRGVLEGNVASLKRIEQVARTSHSMLVDAPAVFLIGGEHREMIVRHYIWVFPKNGNVGTLVWLIDPSPRGAPAGPGMKLADTTAQLLPPNMHEDRVMDVDADKFSVFGIPAKDAFASVELPQGRPFEMQESMQRIAVERTYTAGTFEELTAAVAHMLTQAK</sequence>
<dbReference type="EMBL" id="SJPK01000010">
    <property type="protein sequence ID" value="TWT64687.1"/>
    <property type="molecule type" value="Genomic_DNA"/>
</dbReference>
<keyword evidence="1" id="KW-0732">Signal</keyword>
<name>A0A5C5XNE3_9BACT</name>